<keyword evidence="4" id="KW-1185">Reference proteome</keyword>
<dbReference type="Pfam" id="PF15066">
    <property type="entry name" value="CAGE1"/>
    <property type="match status" value="1"/>
</dbReference>
<dbReference type="RefSeq" id="XP_020725297.2">
    <property type="nucleotide sequence ID" value="XM_020869638.2"/>
</dbReference>
<feature type="coiled-coil region" evidence="1">
    <location>
        <begin position="252"/>
        <end position="490"/>
    </location>
</feature>
<accession>A0A6J0VII7</accession>
<sequence length="711" mass="82106">MDPGNVNIGNYSQNVLTQPIDTSISSLRKFEPLCQFHQTESFNNEIAVQDLTESLSYTEEPALQHYVCDYAEDTNIQEDPFKEENPMGTSTFTHTDQFALECVRQPSRSPPLIHCSEETLKFMEMPLANSTATESALNSSQSQDFLCEEEVHSDVEQPLYKENLRANYETEEIAGSSKGVQNSMDIPEMSVRHQKEVPEKDRWSPQMVSTWAPAGVCWSGGASQEACMTPDAEQSLESLQPLEEDMALNEVLQKLKRTNKEQETRIQDLERCNSYLEKKVEELQMTTTKQHVFVDIINKLKEKIEELIEEKYRIKLEKSDTEKTLQGVHEILVTTQNHLQEYQSEKETLQLEFKKLKGNYVSLQERYMTQCMEMDSALSKKEEEIERLQQLRGELEKATIAALDLLKRERETREQEFLSLREEFQKCEREHLDEREKLKSKLEKLVAQVQNVQFLSNGEKAKNAELQQQINTVKNENTKLQQQVARNEEQNCVPKCEIAGLKDNLEDVIESDVAKDAKMTHSNLSPNHSPCEEGSANPPDMKRTSQPTSRSLSLLDLMVELLPQQVTEFDSKEAKNVRDVPVVLGAKLNQYHNLNKELDFLIAKLENLLETREDHCNRLTEENDKYQRHLGNLINKLMFPKVTSYEEIIKCADQRLVISHSRIARLEERNKQLEDLIRRSRERVRKPGPRSQLKLLTAMPVILEGNRNAFD</sequence>
<evidence type="ECO:0000313" key="5">
    <source>
        <dbReference type="RefSeq" id="XP_020725297.2"/>
    </source>
</evidence>
<dbReference type="PANTHER" id="PTHR36864">
    <property type="entry name" value="CANCER-ASSOCIATED GENE 1 PROTEIN"/>
    <property type="match status" value="1"/>
</dbReference>
<dbReference type="InterPro" id="IPR029381">
    <property type="entry name" value="CAGE1_N"/>
</dbReference>
<evidence type="ECO:0000259" key="3">
    <source>
        <dbReference type="Pfam" id="PF15066"/>
    </source>
</evidence>
<gene>
    <name evidence="5" type="primary">CAGE1</name>
</gene>
<reference evidence="5" key="2">
    <citation type="submission" date="2025-08" db="UniProtKB">
        <authorList>
            <consortium name="RefSeq"/>
        </authorList>
    </citation>
    <scope>IDENTIFICATION</scope>
    <source>
        <tissue evidence="5">Tongue muscle</tissue>
    </source>
</reference>
<name>A0A6J0VII7_ODOVR</name>
<evidence type="ECO:0000256" key="1">
    <source>
        <dbReference type="SAM" id="Coils"/>
    </source>
</evidence>
<evidence type="ECO:0000256" key="2">
    <source>
        <dbReference type="SAM" id="MobiDB-lite"/>
    </source>
</evidence>
<protein>
    <submittedName>
        <fullName evidence="5">Cancer-associated gene 1 protein isoform X5</fullName>
    </submittedName>
</protein>
<dbReference type="GeneID" id="110122211"/>
<reference evidence="4" key="1">
    <citation type="journal article" date="2022" name="J. Hered.">
        <title>A De Novo Chromosome-Level Genome Assembly of the White-Tailed Deer, Odocoileus Virginianus.</title>
        <authorList>
            <person name="London E.W."/>
            <person name="Roca A.L."/>
            <person name="Novakofski J.E."/>
            <person name="Mateus-Pinilla N.E."/>
        </authorList>
    </citation>
    <scope>NUCLEOTIDE SEQUENCE [LARGE SCALE GENOMIC DNA]</scope>
</reference>
<organism evidence="4 5">
    <name type="scientific">Odocoileus virginianus</name>
    <name type="common">White-tailed deer</name>
    <dbReference type="NCBI Taxonomy" id="9874"/>
    <lineage>
        <taxon>Eukaryota</taxon>
        <taxon>Metazoa</taxon>
        <taxon>Chordata</taxon>
        <taxon>Craniata</taxon>
        <taxon>Vertebrata</taxon>
        <taxon>Euteleostomi</taxon>
        <taxon>Mammalia</taxon>
        <taxon>Eutheria</taxon>
        <taxon>Laurasiatheria</taxon>
        <taxon>Artiodactyla</taxon>
        <taxon>Ruminantia</taxon>
        <taxon>Pecora</taxon>
        <taxon>Cervidae</taxon>
        <taxon>Odocoileinae</taxon>
        <taxon>Odocoileus</taxon>
    </lineage>
</organism>
<evidence type="ECO:0000313" key="4">
    <source>
        <dbReference type="Proteomes" id="UP001652640"/>
    </source>
</evidence>
<feature type="region of interest" description="Disordered" evidence="2">
    <location>
        <begin position="519"/>
        <end position="549"/>
    </location>
</feature>
<dbReference type="Proteomes" id="UP001652640">
    <property type="component" value="Chromosome 27"/>
</dbReference>
<dbReference type="InterPro" id="IPR052686">
    <property type="entry name" value="CAGE1_homolog"/>
</dbReference>
<proteinExistence type="predicted"/>
<feature type="coiled-coil region" evidence="1">
    <location>
        <begin position="591"/>
        <end position="683"/>
    </location>
</feature>
<keyword evidence="1" id="KW-0175">Coiled coil</keyword>
<dbReference type="AlphaFoldDB" id="A0A6J0VII7"/>
<dbReference type="PANTHER" id="PTHR36864:SF1">
    <property type="entry name" value="CANCER-ASSOCIATED GENE 1 PROTEIN"/>
    <property type="match status" value="1"/>
</dbReference>
<feature type="domain" description="Cancer-associated gene protein 1 N-terminal" evidence="3">
    <location>
        <begin position="4"/>
        <end position="450"/>
    </location>
</feature>